<dbReference type="InterPro" id="IPR011789">
    <property type="entry name" value="CueR"/>
</dbReference>
<evidence type="ECO:0000313" key="8">
    <source>
        <dbReference type="EMBL" id="HJF28967.1"/>
    </source>
</evidence>
<evidence type="ECO:0000256" key="5">
    <source>
        <dbReference type="ARBA" id="ARBA00023163"/>
    </source>
</evidence>
<sequence>MNIGQAARRSGISAKMIRYYEEIGLLPEPKRSTSGYRLYTEQDIKTLSFIQHARELGFSSTQMKELLDLRLNSARHSADVKQLAEQHIQRLQQKIADMQKMIHILQQSVDQCAGNEESDCQILKQIEQGSLPECSGSDCQK</sequence>
<evidence type="ECO:0000259" key="7">
    <source>
        <dbReference type="PROSITE" id="PS50937"/>
    </source>
</evidence>
<accession>A0A9D3A0G9</accession>
<dbReference type="Gene3D" id="1.10.1660.10">
    <property type="match status" value="1"/>
</dbReference>
<keyword evidence="4" id="KW-0238">DNA-binding</keyword>
<dbReference type="GO" id="GO:0045893">
    <property type="term" value="P:positive regulation of DNA-templated transcription"/>
    <property type="evidence" value="ECO:0007669"/>
    <property type="project" value="InterPro"/>
</dbReference>
<dbReference type="Pfam" id="PF13411">
    <property type="entry name" value="MerR_1"/>
    <property type="match status" value="1"/>
</dbReference>
<protein>
    <submittedName>
        <fullName evidence="8">Cu(I)-responsive transcriptional regulator</fullName>
    </submittedName>
</protein>
<reference evidence="8" key="1">
    <citation type="journal article" date="2021" name="PeerJ">
        <title>Extensive microbial diversity within the chicken gut microbiome revealed by metagenomics and culture.</title>
        <authorList>
            <person name="Gilroy R."/>
            <person name="Ravi A."/>
            <person name="Getino M."/>
            <person name="Pursley I."/>
            <person name="Horton D.L."/>
            <person name="Alikhan N.F."/>
            <person name="Baker D."/>
            <person name="Gharbi K."/>
            <person name="Hall N."/>
            <person name="Watson M."/>
            <person name="Adriaenssens E.M."/>
            <person name="Foster-Nyarko E."/>
            <person name="Jarju S."/>
            <person name="Secka A."/>
            <person name="Antonio M."/>
            <person name="Oren A."/>
            <person name="Chaudhuri R.R."/>
            <person name="La Ragione R."/>
            <person name="Hildebrand F."/>
            <person name="Pallen M.J."/>
        </authorList>
    </citation>
    <scope>NUCLEOTIDE SEQUENCE</scope>
    <source>
        <strain evidence="8">CHK135-1449</strain>
    </source>
</reference>
<organism evidence="8 9">
    <name type="scientific">Acinetobacter lwoffii</name>
    <dbReference type="NCBI Taxonomy" id="28090"/>
    <lineage>
        <taxon>Bacteria</taxon>
        <taxon>Pseudomonadati</taxon>
        <taxon>Pseudomonadota</taxon>
        <taxon>Gammaproteobacteria</taxon>
        <taxon>Moraxellales</taxon>
        <taxon>Moraxellaceae</taxon>
        <taxon>Acinetobacter</taxon>
    </lineage>
</organism>
<gene>
    <name evidence="8" type="primary">cueR</name>
    <name evidence="8" type="ORF">K8V79_12195</name>
</gene>
<reference evidence="8" key="2">
    <citation type="submission" date="2021-09" db="EMBL/GenBank/DDBJ databases">
        <authorList>
            <person name="Gilroy R."/>
        </authorList>
    </citation>
    <scope>NUCLEOTIDE SEQUENCE</scope>
    <source>
        <strain evidence="8">CHK135-1449</strain>
    </source>
</reference>
<dbReference type="GO" id="GO:0003700">
    <property type="term" value="F:DNA-binding transcription factor activity"/>
    <property type="evidence" value="ECO:0007669"/>
    <property type="project" value="InterPro"/>
</dbReference>
<dbReference type="NCBIfam" id="TIGR02044">
    <property type="entry name" value="CueR"/>
    <property type="match status" value="1"/>
</dbReference>
<name>A0A9D3A0G9_ACILW</name>
<keyword evidence="6" id="KW-0175">Coiled coil</keyword>
<dbReference type="GO" id="GO:0003677">
    <property type="term" value="F:DNA binding"/>
    <property type="evidence" value="ECO:0007669"/>
    <property type="project" value="UniProtKB-KW"/>
</dbReference>
<comment type="subcellular location">
    <subcellularLocation>
        <location evidence="1">Cytoplasm</location>
    </subcellularLocation>
</comment>
<evidence type="ECO:0000256" key="3">
    <source>
        <dbReference type="ARBA" id="ARBA00023015"/>
    </source>
</evidence>
<feature type="domain" description="HTH merR-type" evidence="7">
    <location>
        <begin position="1"/>
        <end position="69"/>
    </location>
</feature>
<dbReference type="Proteomes" id="UP000787156">
    <property type="component" value="Unassembled WGS sequence"/>
</dbReference>
<evidence type="ECO:0000256" key="1">
    <source>
        <dbReference type="ARBA" id="ARBA00004496"/>
    </source>
</evidence>
<dbReference type="PROSITE" id="PS00552">
    <property type="entry name" value="HTH_MERR_1"/>
    <property type="match status" value="1"/>
</dbReference>
<keyword evidence="5" id="KW-0804">Transcription</keyword>
<dbReference type="PRINTS" id="PR00040">
    <property type="entry name" value="HTHMERR"/>
</dbReference>
<dbReference type="PROSITE" id="PS50937">
    <property type="entry name" value="HTH_MERR_2"/>
    <property type="match status" value="1"/>
</dbReference>
<dbReference type="InterPro" id="IPR047057">
    <property type="entry name" value="MerR_fam"/>
</dbReference>
<dbReference type="PANTHER" id="PTHR30204:SF94">
    <property type="entry name" value="HEAVY METAL-DEPENDENT TRANSCRIPTIONAL REGULATOR HI_0293-RELATED"/>
    <property type="match status" value="1"/>
</dbReference>
<evidence type="ECO:0000313" key="9">
    <source>
        <dbReference type="Proteomes" id="UP000787156"/>
    </source>
</evidence>
<proteinExistence type="predicted"/>
<dbReference type="EMBL" id="DYWX01000135">
    <property type="protein sequence ID" value="HJF28967.1"/>
    <property type="molecule type" value="Genomic_DNA"/>
</dbReference>
<dbReference type="GO" id="GO:0005507">
    <property type="term" value="F:copper ion binding"/>
    <property type="evidence" value="ECO:0007669"/>
    <property type="project" value="InterPro"/>
</dbReference>
<evidence type="ECO:0000256" key="4">
    <source>
        <dbReference type="ARBA" id="ARBA00023125"/>
    </source>
</evidence>
<dbReference type="GO" id="GO:0005737">
    <property type="term" value="C:cytoplasm"/>
    <property type="evidence" value="ECO:0007669"/>
    <property type="project" value="UniProtKB-SubCell"/>
</dbReference>
<keyword evidence="3" id="KW-0805">Transcription regulation</keyword>
<evidence type="ECO:0000256" key="6">
    <source>
        <dbReference type="SAM" id="Coils"/>
    </source>
</evidence>
<comment type="caution">
    <text evidence="8">The sequence shown here is derived from an EMBL/GenBank/DDBJ whole genome shotgun (WGS) entry which is preliminary data.</text>
</comment>
<dbReference type="InterPro" id="IPR000551">
    <property type="entry name" value="MerR-type_HTH_dom"/>
</dbReference>
<dbReference type="PANTHER" id="PTHR30204">
    <property type="entry name" value="REDOX-CYCLING DRUG-SENSING TRANSCRIPTIONAL ACTIVATOR SOXR"/>
    <property type="match status" value="1"/>
</dbReference>
<dbReference type="SMART" id="SM00422">
    <property type="entry name" value="HTH_MERR"/>
    <property type="match status" value="1"/>
</dbReference>
<dbReference type="SUPFAM" id="SSF46955">
    <property type="entry name" value="Putative DNA-binding domain"/>
    <property type="match status" value="1"/>
</dbReference>
<dbReference type="InterPro" id="IPR009061">
    <property type="entry name" value="DNA-bd_dom_put_sf"/>
</dbReference>
<feature type="coiled-coil region" evidence="6">
    <location>
        <begin position="81"/>
        <end position="108"/>
    </location>
</feature>
<dbReference type="AlphaFoldDB" id="A0A9D3A0G9"/>
<keyword evidence="2" id="KW-0963">Cytoplasm</keyword>
<evidence type="ECO:0000256" key="2">
    <source>
        <dbReference type="ARBA" id="ARBA00022490"/>
    </source>
</evidence>